<dbReference type="Gene3D" id="3.30.50.10">
    <property type="entry name" value="Erythroid Transcription Factor GATA-1, subunit A"/>
    <property type="match status" value="1"/>
</dbReference>
<reference evidence="4 5" key="1">
    <citation type="submission" date="2016-07" db="EMBL/GenBank/DDBJ databases">
        <title>Pervasive Adenine N6-methylation of Active Genes in Fungi.</title>
        <authorList>
            <consortium name="DOE Joint Genome Institute"/>
            <person name="Mondo S.J."/>
            <person name="Dannebaum R.O."/>
            <person name="Kuo R.C."/>
            <person name="Labutti K."/>
            <person name="Haridas S."/>
            <person name="Kuo A."/>
            <person name="Salamov A."/>
            <person name="Ahrendt S.R."/>
            <person name="Lipzen A."/>
            <person name="Sullivan W."/>
            <person name="Andreopoulos W.B."/>
            <person name="Clum A."/>
            <person name="Lindquist E."/>
            <person name="Daum C."/>
            <person name="Ramamoorthy G.K."/>
            <person name="Gryganskyi A."/>
            <person name="Culley D."/>
            <person name="Magnuson J.K."/>
            <person name="James T.Y."/>
            <person name="O'Malley M.A."/>
            <person name="Stajich J.E."/>
            <person name="Spatafora J.W."/>
            <person name="Visel A."/>
            <person name="Grigoriev I.V."/>
        </authorList>
    </citation>
    <scope>NUCLEOTIDE SEQUENCE [LARGE SCALE GENOMIC DNA]</scope>
    <source>
        <strain evidence="4 5">NRRL 3301</strain>
    </source>
</reference>
<dbReference type="Pfam" id="PF00320">
    <property type="entry name" value="GATA"/>
    <property type="match status" value="1"/>
</dbReference>
<dbReference type="InterPro" id="IPR013088">
    <property type="entry name" value="Znf_NHR/GATA"/>
</dbReference>
<keyword evidence="1" id="KW-0479">Metal-binding</keyword>
<sequence>MSSAVLATKKKTELSVRKYPLPTRDTPDPVTTHLGDELCLSLCQSRLNWMAYFPKFTPDPDQQPKRKAALRHRFPCMQALGHAAMQLGPHRWDTAFFRADRANSWPDLCKALGTHLSDSDQAMTEVNALSDLPTTVPSLVFSDIVFEFSEQSHDRFVFPKNCLLQRLTDRAPHKIVVSFMIPLDEPTDAFFWPAEQKIQHFGPTSGIVEVEKLATTMSPAPAMDVDQHAEAVQLCISGASDELWHAMEASVYSHDQVCASASHQAANLSPQHYLDLHVDQDQRKAIQGLVQRLYTIPDLQPGPNNAEKKRSEMNFSVYLGKRPADSVSKGDKGNKCWPKGGGELWKCSYCGTRSTAMRRQGPLGEGSLCNGCGLLWKQGKILQGNKRSRPTNKKGLSTNDQPANNKDSQRQSYHDWLQQQLDHKKQPAAQSQSPSSTPPPSTNPTSHSASPIDTSNDAPHRPTATATRQPSNDLQDTTMTMASRGGSMEASAETPDSTESLNSISLPTVNVEFAQQAYYHPHCTTSIDKDLLCLQLKHKDDTSTLAHIAIPRAHLVGHTDLTMVDKKAVDTESDLLLMTCHPKDVPPLTVSVQGTKHILYDPKNPQNAILKIRFLENLDPSTGQPLVKKIIQRWLQTT</sequence>
<dbReference type="PROSITE" id="PS50114">
    <property type="entry name" value="GATA_ZN_FINGER_2"/>
    <property type="match status" value="1"/>
</dbReference>
<comment type="caution">
    <text evidence="4">The sequence shown here is derived from an EMBL/GenBank/DDBJ whole genome shotgun (WGS) entry which is preliminary data.</text>
</comment>
<dbReference type="GO" id="GO:0006355">
    <property type="term" value="P:regulation of DNA-templated transcription"/>
    <property type="evidence" value="ECO:0007669"/>
    <property type="project" value="InterPro"/>
</dbReference>
<protein>
    <recommendedName>
        <fullName evidence="3">GATA-type domain-containing protein</fullName>
    </recommendedName>
</protein>
<proteinExistence type="predicted"/>
<name>A0A1X2G3T4_9FUNG</name>
<dbReference type="GO" id="GO:0043565">
    <property type="term" value="F:sequence-specific DNA binding"/>
    <property type="evidence" value="ECO:0007669"/>
    <property type="project" value="InterPro"/>
</dbReference>
<evidence type="ECO:0000256" key="2">
    <source>
        <dbReference type="SAM" id="MobiDB-lite"/>
    </source>
</evidence>
<evidence type="ECO:0000313" key="4">
    <source>
        <dbReference type="EMBL" id="ORX44007.1"/>
    </source>
</evidence>
<gene>
    <name evidence="4" type="ORF">DM01DRAFT_1411450</name>
</gene>
<feature type="compositionally biased region" description="Polar residues" evidence="2">
    <location>
        <begin position="394"/>
        <end position="406"/>
    </location>
</feature>
<dbReference type="CDD" id="cd00202">
    <property type="entry name" value="ZnF_GATA"/>
    <property type="match status" value="1"/>
</dbReference>
<dbReference type="OrthoDB" id="2162994at2759"/>
<feature type="compositionally biased region" description="Polar residues" evidence="2">
    <location>
        <begin position="464"/>
        <end position="481"/>
    </location>
</feature>
<organism evidence="4 5">
    <name type="scientific">Hesseltinella vesiculosa</name>
    <dbReference type="NCBI Taxonomy" id="101127"/>
    <lineage>
        <taxon>Eukaryota</taxon>
        <taxon>Fungi</taxon>
        <taxon>Fungi incertae sedis</taxon>
        <taxon>Mucoromycota</taxon>
        <taxon>Mucoromycotina</taxon>
        <taxon>Mucoromycetes</taxon>
        <taxon>Mucorales</taxon>
        <taxon>Cunninghamellaceae</taxon>
        <taxon>Hesseltinella</taxon>
    </lineage>
</organism>
<keyword evidence="1" id="KW-0862">Zinc</keyword>
<evidence type="ECO:0000313" key="5">
    <source>
        <dbReference type="Proteomes" id="UP000242146"/>
    </source>
</evidence>
<feature type="region of interest" description="Disordered" evidence="2">
    <location>
        <begin position="383"/>
        <end position="502"/>
    </location>
</feature>
<dbReference type="STRING" id="101127.A0A1X2G3T4"/>
<evidence type="ECO:0000259" key="3">
    <source>
        <dbReference type="PROSITE" id="PS50114"/>
    </source>
</evidence>
<dbReference type="SMART" id="SM00401">
    <property type="entry name" value="ZnF_GATA"/>
    <property type="match status" value="1"/>
</dbReference>
<dbReference type="Proteomes" id="UP000242146">
    <property type="component" value="Unassembled WGS sequence"/>
</dbReference>
<dbReference type="AlphaFoldDB" id="A0A1X2G3T4"/>
<dbReference type="GO" id="GO:0008270">
    <property type="term" value="F:zinc ion binding"/>
    <property type="evidence" value="ECO:0007669"/>
    <property type="project" value="UniProtKB-KW"/>
</dbReference>
<dbReference type="EMBL" id="MCGT01000051">
    <property type="protein sequence ID" value="ORX44007.1"/>
    <property type="molecule type" value="Genomic_DNA"/>
</dbReference>
<keyword evidence="5" id="KW-1185">Reference proteome</keyword>
<dbReference type="SUPFAM" id="SSF57716">
    <property type="entry name" value="Glucocorticoid receptor-like (DNA-binding domain)"/>
    <property type="match status" value="1"/>
</dbReference>
<feature type="domain" description="GATA-type" evidence="3">
    <location>
        <begin position="346"/>
        <end position="377"/>
    </location>
</feature>
<evidence type="ECO:0000256" key="1">
    <source>
        <dbReference type="PROSITE-ProRule" id="PRU00094"/>
    </source>
</evidence>
<accession>A0A1X2G3T4</accession>
<dbReference type="InterPro" id="IPR000679">
    <property type="entry name" value="Znf_GATA"/>
</dbReference>
<keyword evidence="1" id="KW-0863">Zinc-finger</keyword>